<evidence type="ECO:0000313" key="1">
    <source>
        <dbReference type="EMBL" id="GMN52735.1"/>
    </source>
</evidence>
<accession>A0AA88DCA7</accession>
<gene>
    <name evidence="1" type="ORF">TIFTF001_021883</name>
</gene>
<reference evidence="1" key="1">
    <citation type="submission" date="2023-07" db="EMBL/GenBank/DDBJ databases">
        <title>draft genome sequence of fig (Ficus carica).</title>
        <authorList>
            <person name="Takahashi T."/>
            <person name="Nishimura K."/>
        </authorList>
    </citation>
    <scope>NUCLEOTIDE SEQUENCE</scope>
</reference>
<dbReference type="Proteomes" id="UP001187192">
    <property type="component" value="Unassembled WGS sequence"/>
</dbReference>
<dbReference type="EMBL" id="BTGU01000043">
    <property type="protein sequence ID" value="GMN52735.1"/>
    <property type="molecule type" value="Genomic_DNA"/>
</dbReference>
<protein>
    <submittedName>
        <fullName evidence="1">Uncharacterized protein</fullName>
    </submittedName>
</protein>
<organism evidence="1 2">
    <name type="scientific">Ficus carica</name>
    <name type="common">Common fig</name>
    <dbReference type="NCBI Taxonomy" id="3494"/>
    <lineage>
        <taxon>Eukaryota</taxon>
        <taxon>Viridiplantae</taxon>
        <taxon>Streptophyta</taxon>
        <taxon>Embryophyta</taxon>
        <taxon>Tracheophyta</taxon>
        <taxon>Spermatophyta</taxon>
        <taxon>Magnoliopsida</taxon>
        <taxon>eudicotyledons</taxon>
        <taxon>Gunneridae</taxon>
        <taxon>Pentapetalae</taxon>
        <taxon>rosids</taxon>
        <taxon>fabids</taxon>
        <taxon>Rosales</taxon>
        <taxon>Moraceae</taxon>
        <taxon>Ficeae</taxon>
        <taxon>Ficus</taxon>
    </lineage>
</organism>
<evidence type="ECO:0000313" key="2">
    <source>
        <dbReference type="Proteomes" id="UP001187192"/>
    </source>
</evidence>
<name>A0AA88DCA7_FICCA</name>
<keyword evidence="2" id="KW-1185">Reference proteome</keyword>
<dbReference type="AlphaFoldDB" id="A0AA88DCA7"/>
<comment type="caution">
    <text evidence="1">The sequence shown here is derived from an EMBL/GenBank/DDBJ whole genome shotgun (WGS) entry which is preliminary data.</text>
</comment>
<proteinExistence type="predicted"/>
<sequence length="58" mass="6426">MGGCRSPPRWVMGSVLEVFGDRGKALVSNSPGVVFERARLPLFVIVSWETDIRSNLVH</sequence>